<gene>
    <name evidence="2" type="ORF">I5803_21010</name>
</gene>
<proteinExistence type="predicted"/>
<organism evidence="2 3">
    <name type="scientific">Caenimonas aquaedulcis</name>
    <dbReference type="NCBI Taxonomy" id="2793270"/>
    <lineage>
        <taxon>Bacteria</taxon>
        <taxon>Pseudomonadati</taxon>
        <taxon>Pseudomonadota</taxon>
        <taxon>Betaproteobacteria</taxon>
        <taxon>Burkholderiales</taxon>
        <taxon>Comamonadaceae</taxon>
        <taxon>Caenimonas</taxon>
    </lineage>
</organism>
<dbReference type="Gene3D" id="3.10.450.50">
    <property type="match status" value="1"/>
</dbReference>
<sequence>MEASNLARVREYLRAIENAAAGDALAAFYTPDATQLELPNRLNPQGGTSDLPTLLRRAARVPDLLKWQRYELVSEMAQGARVVIEAVWTAELAVAFGAVPAGSTMKAHFAMFFEMQDGRIRRQRNYDCFEPW</sequence>
<dbReference type="AlphaFoldDB" id="A0A931H885"/>
<protein>
    <submittedName>
        <fullName evidence="2">Nuclear transport factor 2 family protein</fullName>
    </submittedName>
</protein>
<name>A0A931H885_9BURK</name>
<dbReference type="Pfam" id="PF12680">
    <property type="entry name" value="SnoaL_2"/>
    <property type="match status" value="1"/>
</dbReference>
<dbReference type="InterPro" id="IPR032710">
    <property type="entry name" value="NTF2-like_dom_sf"/>
</dbReference>
<evidence type="ECO:0000313" key="2">
    <source>
        <dbReference type="EMBL" id="MBG9390524.1"/>
    </source>
</evidence>
<comment type="caution">
    <text evidence="2">The sequence shown here is derived from an EMBL/GenBank/DDBJ whole genome shotgun (WGS) entry which is preliminary data.</text>
</comment>
<dbReference type="InterPro" id="IPR037401">
    <property type="entry name" value="SnoaL-like"/>
</dbReference>
<keyword evidence="3" id="KW-1185">Reference proteome</keyword>
<dbReference type="EMBL" id="JADWYS010000001">
    <property type="protein sequence ID" value="MBG9390524.1"/>
    <property type="molecule type" value="Genomic_DNA"/>
</dbReference>
<reference evidence="2" key="1">
    <citation type="submission" date="2020-11" db="EMBL/GenBank/DDBJ databases">
        <title>Bacterial whole genome sequence for Caenimonas sp. DR4.4.</title>
        <authorList>
            <person name="Le V."/>
            <person name="Ko S.-R."/>
            <person name="Ahn C.-Y."/>
            <person name="Oh H.-M."/>
        </authorList>
    </citation>
    <scope>NUCLEOTIDE SEQUENCE</scope>
    <source>
        <strain evidence="2">DR4.4</strain>
    </source>
</reference>
<evidence type="ECO:0000259" key="1">
    <source>
        <dbReference type="Pfam" id="PF12680"/>
    </source>
</evidence>
<accession>A0A931H885</accession>
<dbReference type="Proteomes" id="UP000651050">
    <property type="component" value="Unassembled WGS sequence"/>
</dbReference>
<dbReference type="SUPFAM" id="SSF54427">
    <property type="entry name" value="NTF2-like"/>
    <property type="match status" value="1"/>
</dbReference>
<evidence type="ECO:0000313" key="3">
    <source>
        <dbReference type="Proteomes" id="UP000651050"/>
    </source>
</evidence>
<feature type="domain" description="SnoaL-like" evidence="1">
    <location>
        <begin position="9"/>
        <end position="122"/>
    </location>
</feature>